<reference evidence="1" key="2">
    <citation type="submission" date="2018-03" db="EMBL/GenBank/DDBJ databases">
        <title>The Triticum urartu genome reveals the dynamic nature of wheat genome evolution.</title>
        <authorList>
            <person name="Ling H."/>
            <person name="Ma B."/>
            <person name="Shi X."/>
            <person name="Liu H."/>
            <person name="Dong L."/>
            <person name="Sun H."/>
            <person name="Cao Y."/>
            <person name="Gao Q."/>
            <person name="Zheng S."/>
            <person name="Li Y."/>
            <person name="Yu Y."/>
            <person name="Du H."/>
            <person name="Qi M."/>
            <person name="Li Y."/>
            <person name="Yu H."/>
            <person name="Cui Y."/>
            <person name="Wang N."/>
            <person name="Chen C."/>
            <person name="Wu H."/>
            <person name="Zhao Y."/>
            <person name="Zhang J."/>
            <person name="Li Y."/>
            <person name="Zhou W."/>
            <person name="Zhang B."/>
            <person name="Hu W."/>
            <person name="Eijk M."/>
            <person name="Tang J."/>
            <person name="Witsenboer H."/>
            <person name="Zhao S."/>
            <person name="Li Z."/>
            <person name="Zhang A."/>
            <person name="Wang D."/>
            <person name="Liang C."/>
        </authorList>
    </citation>
    <scope>NUCLEOTIDE SEQUENCE [LARGE SCALE GENOMIC DNA]</scope>
    <source>
        <strain evidence="1">cv. G1812</strain>
    </source>
</reference>
<keyword evidence="2" id="KW-1185">Reference proteome</keyword>
<evidence type="ECO:0000313" key="2">
    <source>
        <dbReference type="Proteomes" id="UP000015106"/>
    </source>
</evidence>
<reference evidence="2" key="1">
    <citation type="journal article" date="2013" name="Nature">
        <title>Draft genome of the wheat A-genome progenitor Triticum urartu.</title>
        <authorList>
            <person name="Ling H.Q."/>
            <person name="Zhao S."/>
            <person name="Liu D."/>
            <person name="Wang J."/>
            <person name="Sun H."/>
            <person name="Zhang C."/>
            <person name="Fan H."/>
            <person name="Li D."/>
            <person name="Dong L."/>
            <person name="Tao Y."/>
            <person name="Gao C."/>
            <person name="Wu H."/>
            <person name="Li Y."/>
            <person name="Cui Y."/>
            <person name="Guo X."/>
            <person name="Zheng S."/>
            <person name="Wang B."/>
            <person name="Yu K."/>
            <person name="Liang Q."/>
            <person name="Yang W."/>
            <person name="Lou X."/>
            <person name="Chen J."/>
            <person name="Feng M."/>
            <person name="Jian J."/>
            <person name="Zhang X."/>
            <person name="Luo G."/>
            <person name="Jiang Y."/>
            <person name="Liu J."/>
            <person name="Wang Z."/>
            <person name="Sha Y."/>
            <person name="Zhang B."/>
            <person name="Wu H."/>
            <person name="Tang D."/>
            <person name="Shen Q."/>
            <person name="Xue P."/>
            <person name="Zou S."/>
            <person name="Wang X."/>
            <person name="Liu X."/>
            <person name="Wang F."/>
            <person name="Yang Y."/>
            <person name="An X."/>
            <person name="Dong Z."/>
            <person name="Zhang K."/>
            <person name="Zhang X."/>
            <person name="Luo M.C."/>
            <person name="Dvorak J."/>
            <person name="Tong Y."/>
            <person name="Wang J."/>
            <person name="Yang H."/>
            <person name="Li Z."/>
            <person name="Wang D."/>
            <person name="Zhang A."/>
            <person name="Wang J."/>
        </authorList>
    </citation>
    <scope>NUCLEOTIDE SEQUENCE</scope>
    <source>
        <strain evidence="2">cv. G1812</strain>
    </source>
</reference>
<dbReference type="EnsemblPlants" id="TuG1812G0700001796.01.T01">
    <property type="protein sequence ID" value="TuG1812G0700001796.01.T01"/>
    <property type="gene ID" value="TuG1812G0700001796.01"/>
</dbReference>
<name>A0A8R7QWB6_TRIUA</name>
<dbReference type="Proteomes" id="UP000015106">
    <property type="component" value="Chromosome 7"/>
</dbReference>
<protein>
    <submittedName>
        <fullName evidence="1">Uncharacterized protein</fullName>
    </submittedName>
</protein>
<proteinExistence type="predicted"/>
<accession>A0A8R7QWB6</accession>
<dbReference type="AlphaFoldDB" id="A0A8R7QWB6"/>
<organism evidence="1 2">
    <name type="scientific">Triticum urartu</name>
    <name type="common">Red wild einkorn</name>
    <name type="synonym">Crithodium urartu</name>
    <dbReference type="NCBI Taxonomy" id="4572"/>
    <lineage>
        <taxon>Eukaryota</taxon>
        <taxon>Viridiplantae</taxon>
        <taxon>Streptophyta</taxon>
        <taxon>Embryophyta</taxon>
        <taxon>Tracheophyta</taxon>
        <taxon>Spermatophyta</taxon>
        <taxon>Magnoliopsida</taxon>
        <taxon>Liliopsida</taxon>
        <taxon>Poales</taxon>
        <taxon>Poaceae</taxon>
        <taxon>BOP clade</taxon>
        <taxon>Pooideae</taxon>
        <taxon>Triticodae</taxon>
        <taxon>Triticeae</taxon>
        <taxon>Triticinae</taxon>
        <taxon>Triticum</taxon>
    </lineage>
</organism>
<reference evidence="1" key="3">
    <citation type="submission" date="2022-06" db="UniProtKB">
        <authorList>
            <consortium name="EnsemblPlants"/>
        </authorList>
    </citation>
    <scope>IDENTIFICATION</scope>
</reference>
<evidence type="ECO:0000313" key="1">
    <source>
        <dbReference type="EnsemblPlants" id="TuG1812G0700001796.01.T01"/>
    </source>
</evidence>
<dbReference type="Gramene" id="TuG1812G0700001796.01.T01">
    <property type="protein sequence ID" value="TuG1812G0700001796.01.T01"/>
    <property type="gene ID" value="TuG1812G0700001796.01"/>
</dbReference>
<sequence length="84" mass="9968">MEMGVVVSPIVPRRQLGFRRQQCEHHEMTTIGGSWRKNLHRGRPFPFLQSREPLQFPKWSVFTTSTRKGVSSLVFFGYFRLYHN</sequence>